<proteinExistence type="predicted"/>
<evidence type="ECO:0000313" key="2">
    <source>
        <dbReference type="EMBL" id="NKI40484.1"/>
    </source>
</evidence>
<name>A0ABX1GZJ1_9ACTN</name>
<comment type="caution">
    <text evidence="2">The sequence shown here is derived from an EMBL/GenBank/DDBJ whole genome shotgun (WGS) entry which is preliminary data.</text>
</comment>
<feature type="region of interest" description="Disordered" evidence="1">
    <location>
        <begin position="66"/>
        <end position="87"/>
    </location>
</feature>
<keyword evidence="3" id="KW-1185">Reference proteome</keyword>
<evidence type="ECO:0000256" key="1">
    <source>
        <dbReference type="SAM" id="MobiDB-lite"/>
    </source>
</evidence>
<gene>
    <name evidence="2" type="ORF">HFV08_04305</name>
</gene>
<dbReference type="Proteomes" id="UP000772196">
    <property type="component" value="Unassembled WGS sequence"/>
</dbReference>
<reference evidence="2 3" key="1">
    <citation type="submission" date="2020-04" db="EMBL/GenBank/DDBJ databases">
        <title>Phylogenetic Diversity and Antibacterial Activity against Ralstonia solanacearum of Endophytic Actinomycete Isolated from Moss.</title>
        <authorList>
            <person name="Zhuang X."/>
        </authorList>
    </citation>
    <scope>NUCLEOTIDE SEQUENCE [LARGE SCALE GENOMIC DNA]</scope>
    <source>
        <strain evidence="2 3">LD120</strain>
    </source>
</reference>
<evidence type="ECO:0000313" key="3">
    <source>
        <dbReference type="Proteomes" id="UP000772196"/>
    </source>
</evidence>
<organism evidence="2 3">
    <name type="scientific">Streptomyces physcomitrii</name>
    <dbReference type="NCBI Taxonomy" id="2724184"/>
    <lineage>
        <taxon>Bacteria</taxon>
        <taxon>Bacillati</taxon>
        <taxon>Actinomycetota</taxon>
        <taxon>Actinomycetes</taxon>
        <taxon>Kitasatosporales</taxon>
        <taxon>Streptomycetaceae</taxon>
        <taxon>Streptomyces</taxon>
    </lineage>
</organism>
<accession>A0ABX1GZJ1</accession>
<sequence>MSIAHDHYPELHRLIDQLRPDQAEAVRSVVLHLVVDNTETTGTTENTVEEPPARRRRLSFAGSLEAEPDLATRSSEILREGLGGTGR</sequence>
<dbReference type="RefSeq" id="WP_168536028.1">
    <property type="nucleotide sequence ID" value="NZ_JAAWWP010000002.1"/>
</dbReference>
<protein>
    <submittedName>
        <fullName evidence="2">Uncharacterized protein</fullName>
    </submittedName>
</protein>
<dbReference type="EMBL" id="JAAWWP010000002">
    <property type="protein sequence ID" value="NKI40484.1"/>
    <property type="molecule type" value="Genomic_DNA"/>
</dbReference>